<evidence type="ECO:0000256" key="7">
    <source>
        <dbReference type="ARBA" id="ARBA00022676"/>
    </source>
</evidence>
<keyword evidence="13" id="KW-0256">Endoplasmic reticulum</keyword>
<dbReference type="InterPro" id="IPR035073">
    <property type="entry name" value="At2g17340_3_helix_bundle"/>
</dbReference>
<feature type="transmembrane region" description="Helical" evidence="23">
    <location>
        <begin position="241"/>
        <end position="258"/>
    </location>
</feature>
<keyword evidence="17" id="KW-0944">Nitration</keyword>
<dbReference type="Gene3D" id="3.30.420.40">
    <property type="match status" value="1"/>
</dbReference>
<evidence type="ECO:0000256" key="22">
    <source>
        <dbReference type="ARBA" id="ARBA00046055"/>
    </source>
</evidence>
<evidence type="ECO:0000256" key="3">
    <source>
        <dbReference type="ARBA" id="ARBA00004477"/>
    </source>
</evidence>
<sequence length="1384" mass="157208">MRNKERIMAPNQRQRQLILSKKELKKINGRRFSKPEESSGVGLVYPSYDTAFKLLLLARFCSAVWCHITDCDETYNYWEPSHYLLYGTGQQTWEYSPEYALRSYMYLLLHMVPAKIYNYLLDPNPALVFYFTRCFLSVGCTLSEVYFYKNVSREFGIHVARLTLVFLILSSGMYISSAAFLPSSFSMYLSTVAIAAWYARQYELAIFATAISSLLGWPFAALLGLPIAVEMLIHKRGWVKFIKWVIISAVVIAIPMVWVDSLYFGKLVIAPLNIIFYNVFTSHGPNLYGTEPFSYYIINGFLNFNFVFIGALLAPLGLFLVWLIVPARPRDRSCLSYWYSLAPLYLWILVFFLQPHKEERFLFPVYPMICLAGAIAVDIVQKLYFYVRTKFNPSHISCHYLQYTVHITVLAMLTCGLLGLSRSLAIYKGYYAPMEIMTEVNKLGMEGVVPNDVNINFCIGKEWHRFPSSFFFPSNNWKLQYLRSEFKGQLPQPFLDHENATSIIQAHFNDMNKEEPSRYINLDKCHFLLDLDIETETALEPNYSRLNHHFTIVKSSKFLDASNVSHNRGRNRERIVVQDVGMAAEIDGDERSHPRCIKLPPAVEVFANLKNAQTFAIDIGLSLTKIAYYSTVSYRKALYEDAEGLGNSGERAYKVFEGNRLHFVKFETRYIENCLDFVKKNLVDVERFRGKSIKVTGGGAFKYTPLLQEKLGLLVDKEDEIDCLIKGCNFLLKNIPCEAFEYHRHANPEYKFQKAGPNIFPYLLVNVGSGVSILKVESDEVFERVGGTATGGGTFWGLGSLLTKRKDFDELLQLAERGDHRNVDMLVKDIYGGDYSSQGLSGELIASSFGKAVACGQPKFSEADLARSLLFTISNDIGHIASLYATVYNMDKVYFGGYFLRNHPLSMHTISYSIKYWSHDKVTPLFLRHEGYLGAIGAYLYGTEQTNKYSWLENYAGSSSFKDSVSTDLGIKIDQLEIDQAEYAVTFCPLLKDPASYNPDTTDLAQDKEARDYWLQCFEESVDKFVSRAIHSQPHSPTAKDRGLKLKEKYINRLHYLHAQPFAYGALTVRILLDTIEHCMKEFDFPDPYLHQKRKENEEALTHLHDRITALDKLEGAEKIKALILGVLSGNIFDWGAKDVAKLLETDDFGFEEAQAKIPGRPWLEDNLDDWIHRLQNGPPHKCAAIFVDNSGVDVVLGILPFARDLLQRGTKVILCANSMPALNDVTYPELVVTLRDAAKICNVIKQALEDNTLIAMETAQAGPCLDLSRLNLDLCLAMVKHDVDLIVIEGMGRTLHTNFHAKMKCECLKLAVVKNQWLALRLGGDMYAVICKYEQPPPKTNIYDIEIKPEAIKDGCPSKCTGEATELCKCDNSNDRNTNEVSV</sequence>
<keyword evidence="15 23" id="KW-1133">Transmembrane helix</keyword>
<keyword evidence="19" id="KW-0464">Manganese</keyword>
<evidence type="ECO:0000256" key="5">
    <source>
        <dbReference type="ARBA" id="ARBA00019490"/>
    </source>
</evidence>
<evidence type="ECO:0000256" key="18">
    <source>
        <dbReference type="ARBA" id="ARBA00023136"/>
    </source>
</evidence>
<dbReference type="CDD" id="cd24123">
    <property type="entry name" value="ASKHA_NBD_PanK-II_Pank4"/>
    <property type="match status" value="1"/>
</dbReference>
<evidence type="ECO:0000259" key="24">
    <source>
        <dbReference type="Pfam" id="PF01937"/>
    </source>
</evidence>
<evidence type="ECO:0000256" key="23">
    <source>
        <dbReference type="SAM" id="Phobius"/>
    </source>
</evidence>
<organism evidence="25 26">
    <name type="scientific">Temnothorax longispinosus</name>
    <dbReference type="NCBI Taxonomy" id="300112"/>
    <lineage>
        <taxon>Eukaryota</taxon>
        <taxon>Metazoa</taxon>
        <taxon>Ecdysozoa</taxon>
        <taxon>Arthropoda</taxon>
        <taxon>Hexapoda</taxon>
        <taxon>Insecta</taxon>
        <taxon>Pterygota</taxon>
        <taxon>Neoptera</taxon>
        <taxon>Endopterygota</taxon>
        <taxon>Hymenoptera</taxon>
        <taxon>Apocrita</taxon>
        <taxon>Aculeata</taxon>
        <taxon>Formicoidea</taxon>
        <taxon>Formicidae</taxon>
        <taxon>Myrmicinae</taxon>
        <taxon>Temnothorax</taxon>
    </lineage>
</organism>
<dbReference type="Pfam" id="PF03901">
    <property type="entry name" value="Glyco_transf_22"/>
    <property type="match status" value="1"/>
</dbReference>
<keyword evidence="16" id="KW-0173">Coenzyme A biosynthesis</keyword>
<evidence type="ECO:0000256" key="13">
    <source>
        <dbReference type="ARBA" id="ARBA00022824"/>
    </source>
</evidence>
<dbReference type="Pfam" id="PF03630">
    <property type="entry name" value="Fumble"/>
    <property type="match status" value="1"/>
</dbReference>
<evidence type="ECO:0000256" key="16">
    <source>
        <dbReference type="ARBA" id="ARBA00022993"/>
    </source>
</evidence>
<evidence type="ECO:0000313" key="26">
    <source>
        <dbReference type="Proteomes" id="UP000310200"/>
    </source>
</evidence>
<dbReference type="InterPro" id="IPR005599">
    <property type="entry name" value="GPI_mannosylTrfase"/>
</dbReference>
<keyword evidence="7" id="KW-0328">Glycosyltransferase</keyword>
<feature type="transmembrane region" description="Helical" evidence="23">
    <location>
        <begin position="337"/>
        <end position="354"/>
    </location>
</feature>
<accession>A0A4S2KTR0</accession>
<dbReference type="Gene3D" id="1.20.1700.10">
    <property type="entry name" value="AF1104-like"/>
    <property type="match status" value="1"/>
</dbReference>
<keyword evidence="8" id="KW-0808">Transferase</keyword>
<evidence type="ECO:0000256" key="11">
    <source>
        <dbReference type="ARBA" id="ARBA00022741"/>
    </source>
</evidence>
<comment type="subcellular location">
    <subcellularLocation>
        <location evidence="3">Endoplasmic reticulum membrane</location>
        <topology evidence="3">Multi-pass membrane protein</topology>
    </subcellularLocation>
</comment>
<dbReference type="FunFam" id="3.30.420.40:FF:000067">
    <property type="entry name" value="Pantothenate kinase 4"/>
    <property type="match status" value="1"/>
</dbReference>
<keyword evidence="25" id="KW-0418">Kinase</keyword>
<feature type="transmembrane region" description="Helical" evidence="23">
    <location>
        <begin position="159"/>
        <end position="185"/>
    </location>
</feature>
<comment type="function">
    <text evidence="22">Phosphatase which shows a preference for 4'-phosphopantetheine and its oxidatively damaged forms (sulfonate or S-sulfonate), providing strong indirect evidence that the phosphatase activity pre-empts damage in the coenzyme A (CoA) pathway. Hydrolyzing excess 4'-phosphopantetheine could constitute a directed overflow mechanism to prevent its oxidation to the S-sulfonate, sulfonate, or other forms. Hydrolyzing 4'-phosphopantetheine sulfonate or S-sulfonate would forestall their conversion to inactive forms of CoA and acyl carrier protein. May play a role in the physiological regulation of CoA intracellular levels.</text>
</comment>
<dbReference type="PANTHER" id="PTHR12280:SF20">
    <property type="entry name" value="4'-PHOSPHOPANTETHEINE PHOSPHATASE"/>
    <property type="match status" value="1"/>
</dbReference>
<evidence type="ECO:0000256" key="12">
    <source>
        <dbReference type="ARBA" id="ARBA00022801"/>
    </source>
</evidence>
<dbReference type="EMBL" id="QBLH01001040">
    <property type="protein sequence ID" value="TGZ53412.1"/>
    <property type="molecule type" value="Genomic_DNA"/>
</dbReference>
<comment type="subunit">
    <text evidence="4">Homodimer. Interacts with PKM.</text>
</comment>
<comment type="caution">
    <text evidence="25">The sequence shown here is derived from an EMBL/GenBank/DDBJ whole genome shotgun (WGS) entry which is preliminary data.</text>
</comment>
<dbReference type="InterPro" id="IPR036075">
    <property type="entry name" value="ARMT-1-like_metal-bd_sf"/>
</dbReference>
<keyword evidence="11" id="KW-0547">Nucleotide-binding</keyword>
<evidence type="ECO:0000256" key="17">
    <source>
        <dbReference type="ARBA" id="ARBA00023074"/>
    </source>
</evidence>
<keyword evidence="14" id="KW-0067">ATP-binding</keyword>
<feature type="transmembrane region" description="Helical" evidence="23">
    <location>
        <begin position="400"/>
        <end position="420"/>
    </location>
</feature>
<dbReference type="Pfam" id="PF01937">
    <property type="entry name" value="ARMT1-like_dom"/>
    <property type="match status" value="1"/>
</dbReference>
<evidence type="ECO:0000256" key="19">
    <source>
        <dbReference type="ARBA" id="ARBA00023211"/>
    </source>
</evidence>
<evidence type="ECO:0000256" key="9">
    <source>
        <dbReference type="ARBA" id="ARBA00022692"/>
    </source>
</evidence>
<evidence type="ECO:0000256" key="21">
    <source>
        <dbReference type="ARBA" id="ARBA00032948"/>
    </source>
</evidence>
<dbReference type="SUPFAM" id="SSF111321">
    <property type="entry name" value="AF1104-like"/>
    <property type="match status" value="1"/>
</dbReference>
<feature type="transmembrane region" description="Helical" evidence="23">
    <location>
        <begin position="205"/>
        <end position="229"/>
    </location>
</feature>
<evidence type="ECO:0000256" key="6">
    <source>
        <dbReference type="ARBA" id="ARBA00022596"/>
    </source>
</evidence>
<gene>
    <name evidence="25" type="ORF">DBV15_01471</name>
</gene>
<dbReference type="GO" id="GO:0005789">
    <property type="term" value="C:endoplasmic reticulum membrane"/>
    <property type="evidence" value="ECO:0007669"/>
    <property type="project" value="UniProtKB-SubCell"/>
</dbReference>
<evidence type="ECO:0000256" key="10">
    <source>
        <dbReference type="ARBA" id="ARBA00022723"/>
    </source>
</evidence>
<evidence type="ECO:0000313" key="25">
    <source>
        <dbReference type="EMBL" id="TGZ53412.1"/>
    </source>
</evidence>
<dbReference type="FunFam" id="3.40.50.10880:FF:000001">
    <property type="entry name" value="Pantothenate kinase 4"/>
    <property type="match status" value="1"/>
</dbReference>
<keyword evidence="12" id="KW-0378">Hydrolase</keyword>
<protein>
    <recommendedName>
        <fullName evidence="5">4'-phosphopantetheine phosphatase</fullName>
    </recommendedName>
    <alternativeName>
        <fullName evidence="21">Inactive pantothenic acid kinase 4</fullName>
    </alternativeName>
</protein>
<dbReference type="STRING" id="300112.A0A4S2KTR0"/>
<dbReference type="Gene3D" id="3.40.50.10880">
    <property type="entry name" value="Uncharacterised protein PF01937, DUF89, domain 3"/>
    <property type="match status" value="1"/>
</dbReference>
<dbReference type="InterPro" id="IPR002791">
    <property type="entry name" value="ARMT1-like_metal-bd"/>
</dbReference>
<name>A0A4S2KTR0_9HYME</name>
<feature type="transmembrane region" description="Helical" evidence="23">
    <location>
        <begin position="361"/>
        <end position="380"/>
    </location>
</feature>
<dbReference type="Gene3D" id="3.30.420.510">
    <property type="match status" value="1"/>
</dbReference>
<dbReference type="GO" id="GO:0016757">
    <property type="term" value="F:glycosyltransferase activity"/>
    <property type="evidence" value="ECO:0007669"/>
    <property type="project" value="UniProtKB-KW"/>
</dbReference>
<feature type="transmembrane region" description="Helical" evidence="23">
    <location>
        <begin position="301"/>
        <end position="325"/>
    </location>
</feature>
<dbReference type="GO" id="GO:0005829">
    <property type="term" value="C:cytosol"/>
    <property type="evidence" value="ECO:0007669"/>
    <property type="project" value="TreeGrafter"/>
</dbReference>
<dbReference type="GO" id="GO:0004594">
    <property type="term" value="F:pantothenate kinase activity"/>
    <property type="evidence" value="ECO:0007669"/>
    <property type="project" value="TreeGrafter"/>
</dbReference>
<dbReference type="GO" id="GO:0005634">
    <property type="term" value="C:nucleus"/>
    <property type="evidence" value="ECO:0007669"/>
    <property type="project" value="TreeGrafter"/>
</dbReference>
<reference evidence="25 26" key="1">
    <citation type="journal article" date="2019" name="Philos. Trans. R. Soc. Lond., B, Biol. Sci.">
        <title>Ant behaviour and brain gene expression of defending hosts depend on the ecological success of the intruding social parasite.</title>
        <authorList>
            <person name="Kaur R."/>
            <person name="Stoldt M."/>
            <person name="Jongepier E."/>
            <person name="Feldmeyer B."/>
            <person name="Menzel F."/>
            <person name="Bornberg-Bauer E."/>
            <person name="Foitzik S."/>
        </authorList>
    </citation>
    <scope>NUCLEOTIDE SEQUENCE [LARGE SCALE GENOMIC DNA]</scope>
    <source>
        <tissue evidence="25">Whole body</tissue>
    </source>
</reference>
<comment type="cofactor">
    <cofactor evidence="1">
        <name>Mn(2+)</name>
        <dbReference type="ChEBI" id="CHEBI:29035"/>
    </cofactor>
</comment>
<comment type="catalytic activity">
    <reaction evidence="20">
        <text>(R)-4'-phospho-S-sulfopantetheine + H2O = (R)-S-sulfopantetheine + phosphate</text>
        <dbReference type="Rhea" id="RHEA:68340"/>
        <dbReference type="ChEBI" id="CHEBI:15377"/>
        <dbReference type="ChEBI" id="CHEBI:43474"/>
        <dbReference type="ChEBI" id="CHEBI:177302"/>
        <dbReference type="ChEBI" id="CHEBI:177303"/>
    </reaction>
    <physiologicalReaction direction="left-to-right" evidence="20">
        <dbReference type="Rhea" id="RHEA:68341"/>
    </physiologicalReaction>
</comment>
<evidence type="ECO:0000256" key="1">
    <source>
        <dbReference type="ARBA" id="ARBA00001936"/>
    </source>
</evidence>
<proteinExistence type="predicted"/>
<comment type="cofactor">
    <cofactor evidence="2">
        <name>Ni(2+)</name>
        <dbReference type="ChEBI" id="CHEBI:49786"/>
    </cofactor>
</comment>
<keyword evidence="26" id="KW-1185">Reference proteome</keyword>
<dbReference type="UniPathway" id="UPA00378"/>
<dbReference type="Proteomes" id="UP000310200">
    <property type="component" value="Unassembled WGS sequence"/>
</dbReference>
<dbReference type="GO" id="GO:0015937">
    <property type="term" value="P:coenzyme A biosynthetic process"/>
    <property type="evidence" value="ECO:0007669"/>
    <property type="project" value="UniProtKB-KW"/>
</dbReference>
<keyword evidence="18 23" id="KW-0472">Membrane</keyword>
<evidence type="ECO:0000256" key="14">
    <source>
        <dbReference type="ARBA" id="ARBA00022840"/>
    </source>
</evidence>
<dbReference type="GO" id="GO:0005524">
    <property type="term" value="F:ATP binding"/>
    <property type="evidence" value="ECO:0007669"/>
    <property type="project" value="UniProtKB-KW"/>
</dbReference>
<dbReference type="GO" id="GO:0016787">
    <property type="term" value="F:hydrolase activity"/>
    <property type="evidence" value="ECO:0007669"/>
    <property type="project" value="UniProtKB-KW"/>
</dbReference>
<dbReference type="SUPFAM" id="SSF53067">
    <property type="entry name" value="Actin-like ATPase domain"/>
    <property type="match status" value="2"/>
</dbReference>
<evidence type="ECO:0000256" key="8">
    <source>
        <dbReference type="ARBA" id="ARBA00022679"/>
    </source>
</evidence>
<dbReference type="InterPro" id="IPR004567">
    <property type="entry name" value="Type_II_PanK"/>
</dbReference>
<keyword evidence="6" id="KW-0533">Nickel</keyword>
<evidence type="ECO:0000256" key="20">
    <source>
        <dbReference type="ARBA" id="ARBA00029347"/>
    </source>
</evidence>
<evidence type="ECO:0000256" key="4">
    <source>
        <dbReference type="ARBA" id="ARBA00011388"/>
    </source>
</evidence>
<evidence type="ECO:0000256" key="15">
    <source>
        <dbReference type="ARBA" id="ARBA00022989"/>
    </source>
</evidence>
<dbReference type="PANTHER" id="PTHR12280">
    <property type="entry name" value="PANTOTHENATE KINASE"/>
    <property type="match status" value="1"/>
</dbReference>
<keyword evidence="9 23" id="KW-0812">Transmembrane</keyword>
<feature type="domain" description="Damage-control phosphatase ARMT1-like metal-binding" evidence="24">
    <location>
        <begin position="1018"/>
        <end position="1327"/>
    </location>
</feature>
<dbReference type="NCBIfam" id="TIGR00555">
    <property type="entry name" value="panK_eukar"/>
    <property type="match status" value="1"/>
</dbReference>
<dbReference type="InterPro" id="IPR043129">
    <property type="entry name" value="ATPase_NBD"/>
</dbReference>
<dbReference type="GO" id="GO:0046872">
    <property type="term" value="F:metal ion binding"/>
    <property type="evidence" value="ECO:0007669"/>
    <property type="project" value="UniProtKB-KW"/>
</dbReference>
<keyword evidence="10" id="KW-0479">Metal-binding</keyword>
<evidence type="ECO:0000256" key="2">
    <source>
        <dbReference type="ARBA" id="ARBA00001967"/>
    </source>
</evidence>